<sequence length="141" mass="16489">MKWAVVQKKERDFEDTLREREQKQALKGLLWKAVVQGAGLSVLALLTAFQKLGHGTTEDKELQSAISRAMDAIQENAWRGIQLLKRLIPRKYKTYGAENLRKINLPNGWRLIYFIGKNEAVTVSTILEWLDHKNYERRFKY</sequence>
<accession>A0A7J4JFQ4</accession>
<evidence type="ECO:0000313" key="1">
    <source>
        <dbReference type="EMBL" id="HIH16144.1"/>
    </source>
</evidence>
<reference evidence="2" key="1">
    <citation type="journal article" date="2020" name="bioRxiv">
        <title>A rank-normalized archaeal taxonomy based on genome phylogeny resolves widespread incomplete and uneven classifications.</title>
        <authorList>
            <person name="Rinke C."/>
            <person name="Chuvochina M."/>
            <person name="Mussig A.J."/>
            <person name="Chaumeil P.-A."/>
            <person name="Waite D.W."/>
            <person name="Whitman W.B."/>
            <person name="Parks D.H."/>
            <person name="Hugenholtz P."/>
        </authorList>
    </citation>
    <scope>NUCLEOTIDE SEQUENCE [LARGE SCALE GENOMIC DNA]</scope>
</reference>
<dbReference type="Proteomes" id="UP000564964">
    <property type="component" value="Unassembled WGS sequence"/>
</dbReference>
<proteinExistence type="predicted"/>
<protein>
    <recommendedName>
        <fullName evidence="3">Type II toxin-antitoxin system RelE/ParE family toxin</fullName>
    </recommendedName>
</protein>
<name>A0A7J4JFQ4_9ARCH</name>
<evidence type="ECO:0008006" key="3">
    <source>
        <dbReference type="Google" id="ProtNLM"/>
    </source>
</evidence>
<comment type="caution">
    <text evidence="1">The sequence shown here is derived from an EMBL/GenBank/DDBJ whole genome shotgun (WGS) entry which is preliminary data.</text>
</comment>
<dbReference type="AlphaFoldDB" id="A0A7J4JFQ4"/>
<gene>
    <name evidence="1" type="ORF">HA252_01935</name>
</gene>
<evidence type="ECO:0000313" key="2">
    <source>
        <dbReference type="Proteomes" id="UP000564964"/>
    </source>
</evidence>
<organism evidence="1 2">
    <name type="scientific">Candidatus Iainarchaeum sp</name>
    <dbReference type="NCBI Taxonomy" id="3101447"/>
    <lineage>
        <taxon>Archaea</taxon>
        <taxon>Candidatus Iainarchaeota</taxon>
        <taxon>Candidatus Iainarchaeia</taxon>
        <taxon>Candidatus Iainarchaeales</taxon>
        <taxon>Candidatus Iainarchaeaceae</taxon>
        <taxon>Candidatus Iainarchaeum</taxon>
    </lineage>
</organism>
<dbReference type="EMBL" id="DUGH01000045">
    <property type="protein sequence ID" value="HIH16144.1"/>
    <property type="molecule type" value="Genomic_DNA"/>
</dbReference>